<dbReference type="Proteomes" id="UP000064967">
    <property type="component" value="Chromosome"/>
</dbReference>
<dbReference type="Pfam" id="PF02678">
    <property type="entry name" value="Pirin"/>
    <property type="match status" value="1"/>
</dbReference>
<dbReference type="PIRSF" id="PIRSF006232">
    <property type="entry name" value="Pirin"/>
    <property type="match status" value="1"/>
</dbReference>
<reference evidence="4 5" key="1">
    <citation type="submission" date="2015-08" db="EMBL/GenBank/DDBJ databases">
        <authorList>
            <person name="Babu N.S."/>
            <person name="Beckwith C.J."/>
            <person name="Beseler K.G."/>
            <person name="Brison A."/>
            <person name="Carone J.V."/>
            <person name="Caskin T.P."/>
            <person name="Diamond M."/>
            <person name="Durham M.E."/>
            <person name="Foxe J.M."/>
            <person name="Go M."/>
            <person name="Henderson B.A."/>
            <person name="Jones I.B."/>
            <person name="McGettigan J.A."/>
            <person name="Micheletti S.J."/>
            <person name="Nasrallah M.E."/>
            <person name="Ortiz D."/>
            <person name="Piller C.R."/>
            <person name="Privatt S.R."/>
            <person name="Schneider S.L."/>
            <person name="Sharp S."/>
            <person name="Smith T.C."/>
            <person name="Stanton J.D."/>
            <person name="Ullery H.E."/>
            <person name="Wilson R.J."/>
            <person name="Serrano M.G."/>
            <person name="Buck G."/>
            <person name="Lee V."/>
            <person name="Wang Y."/>
            <person name="Carvalho R."/>
            <person name="Voegtly L."/>
            <person name="Shi R."/>
            <person name="Duckworth R."/>
            <person name="Johnson A."/>
            <person name="Loviza R."/>
            <person name="Walstead R."/>
            <person name="Shah Z."/>
            <person name="Kiflezghi M."/>
            <person name="Wade K."/>
            <person name="Ball S.L."/>
            <person name="Bradley K.W."/>
            <person name="Asai D.J."/>
            <person name="Bowman C.A."/>
            <person name="Russell D.A."/>
            <person name="Pope W.H."/>
            <person name="Jacobs-Sera D."/>
            <person name="Hendrix R.W."/>
            <person name="Hatfull G.F."/>
        </authorList>
    </citation>
    <scope>NUCLEOTIDE SEQUENCE [LARGE SCALE GENOMIC DNA]</scope>
    <source>
        <strain evidence="4 5">DSM 27648</strain>
    </source>
</reference>
<evidence type="ECO:0000313" key="4">
    <source>
        <dbReference type="EMBL" id="AKU95017.1"/>
    </source>
</evidence>
<dbReference type="AlphaFoldDB" id="A0A0K1PNC5"/>
<keyword evidence="5" id="KW-1185">Reference proteome</keyword>
<dbReference type="KEGG" id="llu:AKJ09_01681"/>
<dbReference type="InterPro" id="IPR014710">
    <property type="entry name" value="RmlC-like_jellyroll"/>
</dbReference>
<name>A0A0K1PNC5_9BACT</name>
<dbReference type="SUPFAM" id="SSF51182">
    <property type="entry name" value="RmlC-like cupins"/>
    <property type="match status" value="1"/>
</dbReference>
<sequence>MLAHRIESPIRELVYRTRGRTRGPITRLVSPSDLGELMKPFVFLDLAVFEGNERIPMDQLWHPHSGIATVTVMLDGAVRIAETTGTDDVLPAGSIEWMRAGNGVWHTGQAQPGHVKVFQLWVALPPELENGPNQAHYVMPDEVPTDGRVRVILGSYDGLTSPIAAPPRMTYLVVSLQDGERWTFTPPKDHDVAWVAVGDGALRTTRTAIPNGELAIFAEGSEPLDFVADGPTRFVLGSARKHPHDLVLGMYSVHTSKEALQKGEAEIRRIGNELRANGTLRR</sequence>
<dbReference type="InterPro" id="IPR011051">
    <property type="entry name" value="RmlC_Cupin_sf"/>
</dbReference>
<accession>A0A0K1PNC5</accession>
<dbReference type="EMBL" id="CP012333">
    <property type="protein sequence ID" value="AKU95017.1"/>
    <property type="molecule type" value="Genomic_DNA"/>
</dbReference>
<gene>
    <name evidence="4" type="ORF">AKJ09_01681</name>
</gene>
<proteinExistence type="inferred from homology"/>
<feature type="domain" description="Pirin N-terminal" evidence="3">
    <location>
        <begin position="34"/>
        <end position="122"/>
    </location>
</feature>
<dbReference type="PATRIC" id="fig|1391654.3.peg.1698"/>
<protein>
    <submittedName>
        <fullName evidence="4">Pirin-related protein</fullName>
    </submittedName>
</protein>
<dbReference type="PANTHER" id="PTHR13903">
    <property type="entry name" value="PIRIN-RELATED"/>
    <property type="match status" value="1"/>
</dbReference>
<evidence type="ECO:0000313" key="5">
    <source>
        <dbReference type="Proteomes" id="UP000064967"/>
    </source>
</evidence>
<organism evidence="4 5">
    <name type="scientific">Labilithrix luteola</name>
    <dbReference type="NCBI Taxonomy" id="1391654"/>
    <lineage>
        <taxon>Bacteria</taxon>
        <taxon>Pseudomonadati</taxon>
        <taxon>Myxococcota</taxon>
        <taxon>Polyangia</taxon>
        <taxon>Polyangiales</taxon>
        <taxon>Labilitrichaceae</taxon>
        <taxon>Labilithrix</taxon>
    </lineage>
</organism>
<dbReference type="InterPro" id="IPR003829">
    <property type="entry name" value="Pirin_N_dom"/>
</dbReference>
<dbReference type="RefSeq" id="WP_205633634.1">
    <property type="nucleotide sequence ID" value="NZ_CP012333.1"/>
</dbReference>
<evidence type="ECO:0000256" key="1">
    <source>
        <dbReference type="ARBA" id="ARBA00008416"/>
    </source>
</evidence>
<evidence type="ECO:0000256" key="2">
    <source>
        <dbReference type="RuleBase" id="RU003457"/>
    </source>
</evidence>
<dbReference type="STRING" id="1391654.AKJ09_01681"/>
<comment type="similarity">
    <text evidence="1 2">Belongs to the pirin family.</text>
</comment>
<dbReference type="InterPro" id="IPR012093">
    <property type="entry name" value="Pirin"/>
</dbReference>
<dbReference type="PANTHER" id="PTHR13903:SF8">
    <property type="entry name" value="PIRIN"/>
    <property type="match status" value="1"/>
</dbReference>
<evidence type="ECO:0000259" key="3">
    <source>
        <dbReference type="Pfam" id="PF02678"/>
    </source>
</evidence>
<dbReference type="Gene3D" id="2.60.120.10">
    <property type="entry name" value="Jelly Rolls"/>
    <property type="match status" value="1"/>
</dbReference>